<dbReference type="Proteomes" id="UP000095751">
    <property type="component" value="Unassembled WGS sequence"/>
</dbReference>
<organism evidence="2 3">
    <name type="scientific">Fragilariopsis cylindrus CCMP1102</name>
    <dbReference type="NCBI Taxonomy" id="635003"/>
    <lineage>
        <taxon>Eukaryota</taxon>
        <taxon>Sar</taxon>
        <taxon>Stramenopiles</taxon>
        <taxon>Ochrophyta</taxon>
        <taxon>Bacillariophyta</taxon>
        <taxon>Bacillariophyceae</taxon>
        <taxon>Bacillariophycidae</taxon>
        <taxon>Bacillariales</taxon>
        <taxon>Bacillariaceae</taxon>
        <taxon>Fragilariopsis</taxon>
    </lineage>
</organism>
<proteinExistence type="predicted"/>
<protein>
    <submittedName>
        <fullName evidence="2">Uncharacterized protein</fullName>
    </submittedName>
</protein>
<feature type="region of interest" description="Disordered" evidence="1">
    <location>
        <begin position="80"/>
        <end position="130"/>
    </location>
</feature>
<dbReference type="InParanoid" id="A0A1E7FPT0"/>
<gene>
    <name evidence="2" type="ORF">FRACYDRAFT_236248</name>
</gene>
<dbReference type="AlphaFoldDB" id="A0A1E7FPT0"/>
<feature type="compositionally biased region" description="Polar residues" evidence="1">
    <location>
        <begin position="92"/>
        <end position="105"/>
    </location>
</feature>
<dbReference type="OrthoDB" id="48604at2759"/>
<evidence type="ECO:0000313" key="3">
    <source>
        <dbReference type="Proteomes" id="UP000095751"/>
    </source>
</evidence>
<dbReference type="EMBL" id="KV784355">
    <property type="protein sequence ID" value="OEU20179.1"/>
    <property type="molecule type" value="Genomic_DNA"/>
</dbReference>
<dbReference type="KEGG" id="fcy:FRACYDRAFT_236248"/>
<keyword evidence="3" id="KW-1185">Reference proteome</keyword>
<feature type="region of interest" description="Disordered" evidence="1">
    <location>
        <begin position="46"/>
        <end position="65"/>
    </location>
</feature>
<reference evidence="2 3" key="1">
    <citation type="submission" date="2016-09" db="EMBL/GenBank/DDBJ databases">
        <title>Extensive genetic diversity and differential bi-allelic expression allows diatom success in the polar Southern Ocean.</title>
        <authorList>
            <consortium name="DOE Joint Genome Institute"/>
            <person name="Mock T."/>
            <person name="Otillar R.P."/>
            <person name="Strauss J."/>
            <person name="Dupont C."/>
            <person name="Frickenhaus S."/>
            <person name="Maumus F."/>
            <person name="Mcmullan M."/>
            <person name="Sanges R."/>
            <person name="Schmutz J."/>
            <person name="Toseland A."/>
            <person name="Valas R."/>
            <person name="Veluchamy A."/>
            <person name="Ward B.J."/>
            <person name="Allen A."/>
            <person name="Barry K."/>
            <person name="Falciatore A."/>
            <person name="Ferrante M."/>
            <person name="Fortunato A.E."/>
            <person name="Gloeckner G."/>
            <person name="Gruber A."/>
            <person name="Hipkin R."/>
            <person name="Janech M."/>
            <person name="Kroth P."/>
            <person name="Leese F."/>
            <person name="Lindquist E."/>
            <person name="Lyon B.R."/>
            <person name="Martin J."/>
            <person name="Mayer C."/>
            <person name="Parker M."/>
            <person name="Quesneville H."/>
            <person name="Raymond J."/>
            <person name="Uhlig C."/>
            <person name="Valentin K.U."/>
            <person name="Worden A.Z."/>
            <person name="Armbrust E.V."/>
            <person name="Bowler C."/>
            <person name="Green B."/>
            <person name="Moulton V."/>
            <person name="Van Oosterhout C."/>
            <person name="Grigoriev I."/>
        </authorList>
    </citation>
    <scope>NUCLEOTIDE SEQUENCE [LARGE SCALE GENOMIC DNA]</scope>
    <source>
        <strain evidence="2 3">CCMP1102</strain>
    </source>
</reference>
<name>A0A1E7FPT0_9STRA</name>
<evidence type="ECO:0000256" key="1">
    <source>
        <dbReference type="SAM" id="MobiDB-lite"/>
    </source>
</evidence>
<evidence type="ECO:0000313" key="2">
    <source>
        <dbReference type="EMBL" id="OEU20179.1"/>
    </source>
</evidence>
<accession>A0A1E7FPT0</accession>
<sequence>MIGMKVVENDAQKGKYNDDSNNTVANTTLDNTLDSIRSSTGEKIMISSVSDDDDDDQNDTTTSEVKRCSLTEDICSELLEEEPKQDGPTPILKTSATKKLTTRPRSVSDAHLLEKSSSSETTTSIQQQQKRRCRFSTLTVREYPRILGDNVTVMGPPISLSWDYDDESVYDLEEYLIAVQDSKRIQAELKIPSMHRDMMLRESGYSRKEIQTACKKSTIARNQRKRTIETLKLQPLEEFFEKVKKNGKKNPIRLLRKKNPIELLLRKQKSESSLLAWHERAKINWRRGQHQMGWVHKHPHSVLDHCVSLLPSLVVHHHLTKAILIGIIIWRVPAQRCANMVNKGQSADRRLPHGIG</sequence>
<feature type="region of interest" description="Disordered" evidence="1">
    <location>
        <begin position="1"/>
        <end position="27"/>
    </location>
</feature>
<feature type="compositionally biased region" description="Basic and acidic residues" evidence="1">
    <location>
        <begin position="7"/>
        <end position="18"/>
    </location>
</feature>
<feature type="compositionally biased region" description="Low complexity" evidence="1">
    <location>
        <begin position="116"/>
        <end position="128"/>
    </location>
</feature>